<dbReference type="GeneID" id="78015147"/>
<keyword evidence="3" id="KW-1185">Reference proteome</keyword>
<keyword evidence="1" id="KW-0812">Transmembrane</keyword>
<accession>A0ABT5A3R1</accession>
<keyword evidence="1" id="KW-1133">Transmembrane helix</keyword>
<feature type="transmembrane region" description="Helical" evidence="1">
    <location>
        <begin position="6"/>
        <end position="24"/>
    </location>
</feature>
<protein>
    <submittedName>
        <fullName evidence="2">SHOCT domain-containing protein</fullName>
    </submittedName>
</protein>
<comment type="caution">
    <text evidence="2">The sequence shown here is derived from an EMBL/GenBank/DDBJ whole genome shotgun (WGS) entry which is preliminary data.</text>
</comment>
<dbReference type="EMBL" id="JAQMTU010000045">
    <property type="protein sequence ID" value="MDB9486575.1"/>
    <property type="molecule type" value="Genomic_DNA"/>
</dbReference>
<reference evidence="2 3" key="1">
    <citation type="submission" date="2023-01" db="EMBL/GenBank/DDBJ databases">
        <title>Genomes from the Australian National Cyanobacteria Reference Collection.</title>
        <authorList>
            <person name="Willis A."/>
            <person name="Lee E.M.F."/>
        </authorList>
    </citation>
    <scope>NUCLEOTIDE SEQUENCE [LARGE SCALE GENOMIC DNA]</scope>
    <source>
        <strain evidence="2 3">CS-537/01</strain>
    </source>
</reference>
<dbReference type="RefSeq" id="WP_155962999.1">
    <property type="nucleotide sequence ID" value="NZ_JAQMTU010000045.1"/>
</dbReference>
<sequence>MSKNSYIHFGTVGYDLGSVVMFFLKALKEIFKEGIITEEEYQSKRQSLVDKL</sequence>
<name>A0ABT5A3R1_9CYAN</name>
<evidence type="ECO:0000313" key="3">
    <source>
        <dbReference type="Proteomes" id="UP001212123"/>
    </source>
</evidence>
<dbReference type="Proteomes" id="UP001212123">
    <property type="component" value="Unassembled WGS sequence"/>
</dbReference>
<evidence type="ECO:0000313" key="2">
    <source>
        <dbReference type="EMBL" id="MDB9486575.1"/>
    </source>
</evidence>
<proteinExistence type="predicted"/>
<gene>
    <name evidence="2" type="ORF">PN492_08450</name>
</gene>
<organism evidence="2 3">
    <name type="scientific">Dolichospermum circinale CS-537/01</name>
    <dbReference type="NCBI Taxonomy" id="3021739"/>
    <lineage>
        <taxon>Bacteria</taxon>
        <taxon>Bacillati</taxon>
        <taxon>Cyanobacteriota</taxon>
        <taxon>Cyanophyceae</taxon>
        <taxon>Nostocales</taxon>
        <taxon>Aphanizomenonaceae</taxon>
        <taxon>Dolichospermum</taxon>
        <taxon>Dolichospermum circinale</taxon>
    </lineage>
</organism>
<keyword evidence="1" id="KW-0472">Membrane</keyword>
<evidence type="ECO:0000256" key="1">
    <source>
        <dbReference type="SAM" id="Phobius"/>
    </source>
</evidence>